<accession>A0AAV4CS46</accession>
<keyword evidence="1" id="KW-0645">Protease</keyword>
<protein>
    <submittedName>
        <fullName evidence="1">Disintegrin and metalloproteinase domain-containing protein 10</fullName>
    </submittedName>
</protein>
<dbReference type="AlphaFoldDB" id="A0AAV4CS46"/>
<dbReference type="Proteomes" id="UP000735302">
    <property type="component" value="Unassembled WGS sequence"/>
</dbReference>
<proteinExistence type="predicted"/>
<keyword evidence="1" id="KW-0378">Hydrolase</keyword>
<evidence type="ECO:0000313" key="2">
    <source>
        <dbReference type="Proteomes" id="UP000735302"/>
    </source>
</evidence>
<organism evidence="1 2">
    <name type="scientific">Plakobranchus ocellatus</name>
    <dbReference type="NCBI Taxonomy" id="259542"/>
    <lineage>
        <taxon>Eukaryota</taxon>
        <taxon>Metazoa</taxon>
        <taxon>Spiralia</taxon>
        <taxon>Lophotrochozoa</taxon>
        <taxon>Mollusca</taxon>
        <taxon>Gastropoda</taxon>
        <taxon>Heterobranchia</taxon>
        <taxon>Euthyneura</taxon>
        <taxon>Panpulmonata</taxon>
        <taxon>Sacoglossa</taxon>
        <taxon>Placobranchoidea</taxon>
        <taxon>Plakobranchidae</taxon>
        <taxon>Plakobranchus</taxon>
    </lineage>
</organism>
<dbReference type="GO" id="GO:0008237">
    <property type="term" value="F:metallopeptidase activity"/>
    <property type="evidence" value="ECO:0007669"/>
    <property type="project" value="UniProtKB-KW"/>
</dbReference>
<gene>
    <name evidence="1" type="ORF">PoB_006112600</name>
</gene>
<dbReference type="EMBL" id="BLXT01006926">
    <property type="protein sequence ID" value="GFO34621.1"/>
    <property type="molecule type" value="Genomic_DNA"/>
</dbReference>
<comment type="caution">
    <text evidence="1">The sequence shown here is derived from an EMBL/GenBank/DDBJ whole genome shotgun (WGS) entry which is preliminary data.</text>
</comment>
<name>A0AAV4CS46_9GAST</name>
<reference evidence="1 2" key="1">
    <citation type="journal article" date="2021" name="Elife">
        <title>Chloroplast acquisition without the gene transfer in kleptoplastic sea slugs, Plakobranchus ocellatus.</title>
        <authorList>
            <person name="Maeda T."/>
            <person name="Takahashi S."/>
            <person name="Yoshida T."/>
            <person name="Shimamura S."/>
            <person name="Takaki Y."/>
            <person name="Nagai Y."/>
            <person name="Toyoda A."/>
            <person name="Suzuki Y."/>
            <person name="Arimoto A."/>
            <person name="Ishii H."/>
            <person name="Satoh N."/>
            <person name="Nishiyama T."/>
            <person name="Hasebe M."/>
            <person name="Maruyama T."/>
            <person name="Minagawa J."/>
            <person name="Obokata J."/>
            <person name="Shigenobu S."/>
        </authorList>
    </citation>
    <scope>NUCLEOTIDE SEQUENCE [LARGE SCALE GENOMIC DNA]</scope>
</reference>
<keyword evidence="1" id="KW-0482">Metalloprotease</keyword>
<keyword evidence="2" id="KW-1185">Reference proteome</keyword>
<sequence>MYKNDHQGNVVAGSKVALKNAVLGGANIRVVASGINGGAEQDFLVSGVNNVNIRGSEIYCTTGLFNFVNHLIDGNTIASNATGTASVAWFAWTPGSLCPDQQAPPTYSHFTDGGTHSGLLANLAAAVSLGKAVQLVRRDLGYLTGLDFLQVADNGNIVNGQSTWHVGQSYASDHVTYNTEVPYRWLSSWSTTGRRHNQRWAYGGQEEIFHNVDHSSLDWFVDPCWRRVFSHSDKGVNLKGNIDDLVTAIDQGHRVRVQVGTKVMEARALRVAASYVQAQLSDQIGQKGGVGEDKLDLADEAFWIWTFVDTNGGVYQEHFFYGNNSEAAPASVTSSAVDWFVDARPWNRVLEVDGAGNVISGSKADLQTAIRSGANIRLKIHNSTDAQKLYIHADNAIYYSSTGEDSITQSIRLLELQAGNTLVKPPRWNFYLANTKGGVEKAIYNYAQENSFISKETTGNDLIFYADDSVPFMP</sequence>
<evidence type="ECO:0000313" key="1">
    <source>
        <dbReference type="EMBL" id="GFO34621.1"/>
    </source>
</evidence>